<dbReference type="RefSeq" id="WP_234614998.1">
    <property type="nucleotide sequence ID" value="NZ_CP098806.1"/>
</dbReference>
<dbReference type="Gene3D" id="2.170.130.10">
    <property type="entry name" value="TonB-dependent receptor, plug domain"/>
    <property type="match status" value="1"/>
</dbReference>
<sequence length="810" mass="89974">MKYFSLTFFSLLAMAGSAQTVTQNIRGTLSDADSKQPLTGATVLIAGSAPVKGVITDQSGRFSLEQIPLGRVTLELRLVGYEQRQVSNIVVDAGQEVVLELVMQEATTQLNEVVVTATENKGEAQNDMALLSGRSVSQDETKRYAGGFNDPAMILSSFAGVTNNATGSNEVIVRGNSPKYVQWRLEGVEITNPNHFADQNSVGGGVSALNNNLLAKSDFYTGAFSAEYGDVLSGVYDVKLRNGNNQNFQSILGLGILGADVTLEGPFRKDYQGSFLANYRYSTIGLLSDIGLVNIEGGAPTFQDGAFKLSLPTKKAGTFSLFGLGGLSRVTLDNFNPGTAPIPGNQSALEGIRKDYDKRSFLMNAGLSHRLQISKNGSLTTLLSFSGNGINEDIDQSDVIKIRDDAGQWLRDSLANERLSYKSRLNNAAYRASITYNNKLNARHRIEAGAKFVYNNFSYAQSFLNDTTGSPQVLSDFDEGIATLRNFVSWKYRAGNRVTIVTGLHNMNVLYNHKSTLEPRLAIRWNVGNRGTFNAGYGLHSTMDRVHNYFAKVKQPNGSYTEPNRNLGLLKAHHFVAGYEYRLTENLRVKAEAYYQHLYNLPVENSDTSAYATINEGQDFRYVELVNKGKGRNYGVELTIERFFDKNYYFLINSSLYQSKYTPLDGKERNTAYADNYLVNVLMGKEFTNLGRRNNKSISLNAKVFFGGGKKYIPLLRNGAGQVIANPESGTIWDYKRAYEGKIDDIYQVTFSASHKVNKRKTTHELFLNIDNITNRLSRISEYYDDTKPGSVGYFKQFGIFPNIMYRIYL</sequence>
<dbReference type="Pfam" id="PF13715">
    <property type="entry name" value="CarbopepD_reg_2"/>
    <property type="match status" value="1"/>
</dbReference>
<dbReference type="InterPro" id="IPR037066">
    <property type="entry name" value="Plug_dom_sf"/>
</dbReference>
<feature type="signal peptide" evidence="1">
    <location>
        <begin position="1"/>
        <end position="20"/>
    </location>
</feature>
<dbReference type="SUPFAM" id="SSF56935">
    <property type="entry name" value="Porins"/>
    <property type="match status" value="1"/>
</dbReference>
<name>A0A9X1PCR7_9BACT</name>
<keyword evidence="2" id="KW-0675">Receptor</keyword>
<evidence type="ECO:0000256" key="1">
    <source>
        <dbReference type="SAM" id="SignalP"/>
    </source>
</evidence>
<evidence type="ECO:0000313" key="2">
    <source>
        <dbReference type="EMBL" id="MCF0042130.1"/>
    </source>
</evidence>
<keyword evidence="1" id="KW-0732">Signal</keyword>
<dbReference type="Proteomes" id="UP001139700">
    <property type="component" value="Unassembled WGS sequence"/>
</dbReference>
<gene>
    <name evidence="2" type="ORF">LXM24_18630</name>
</gene>
<protein>
    <submittedName>
        <fullName evidence="2">TonB-dependent receptor</fullName>
    </submittedName>
</protein>
<dbReference type="AlphaFoldDB" id="A0A9X1PCR7"/>
<proteinExistence type="predicted"/>
<dbReference type="SUPFAM" id="SSF49464">
    <property type="entry name" value="Carboxypeptidase regulatory domain-like"/>
    <property type="match status" value="1"/>
</dbReference>
<feature type="chain" id="PRO_5040728417" evidence="1">
    <location>
        <begin position="21"/>
        <end position="810"/>
    </location>
</feature>
<dbReference type="Gene3D" id="2.60.40.1120">
    <property type="entry name" value="Carboxypeptidase-like, regulatory domain"/>
    <property type="match status" value="1"/>
</dbReference>
<organism evidence="2 3">
    <name type="scientific">Dyadobacter fanqingshengii</name>
    <dbReference type="NCBI Taxonomy" id="2906443"/>
    <lineage>
        <taxon>Bacteria</taxon>
        <taxon>Pseudomonadati</taxon>
        <taxon>Bacteroidota</taxon>
        <taxon>Cytophagia</taxon>
        <taxon>Cytophagales</taxon>
        <taxon>Spirosomataceae</taxon>
        <taxon>Dyadobacter</taxon>
    </lineage>
</organism>
<reference evidence="2" key="1">
    <citation type="submission" date="2021-12" db="EMBL/GenBank/DDBJ databases">
        <title>Novel species in genus Dyadobacter.</title>
        <authorList>
            <person name="Ma C."/>
        </authorList>
    </citation>
    <scope>NUCLEOTIDE SEQUENCE</scope>
    <source>
        <strain evidence="2">CY399</strain>
    </source>
</reference>
<dbReference type="InterPro" id="IPR008969">
    <property type="entry name" value="CarboxyPept-like_regulatory"/>
</dbReference>
<comment type="caution">
    <text evidence="2">The sequence shown here is derived from an EMBL/GenBank/DDBJ whole genome shotgun (WGS) entry which is preliminary data.</text>
</comment>
<evidence type="ECO:0000313" key="3">
    <source>
        <dbReference type="Proteomes" id="UP001139700"/>
    </source>
</evidence>
<dbReference type="EMBL" id="JAJTTA010000003">
    <property type="protein sequence ID" value="MCF0042130.1"/>
    <property type="molecule type" value="Genomic_DNA"/>
</dbReference>
<keyword evidence="3" id="KW-1185">Reference proteome</keyword>
<accession>A0A9X1PCR7</accession>